<feature type="transmembrane region" description="Helical" evidence="1">
    <location>
        <begin position="62"/>
        <end position="86"/>
    </location>
</feature>
<feature type="transmembrane region" description="Helical" evidence="1">
    <location>
        <begin position="107"/>
        <end position="125"/>
    </location>
</feature>
<protein>
    <recommendedName>
        <fullName evidence="4">Transmembrane protein</fullName>
    </recommendedName>
</protein>
<reference evidence="2 3" key="1">
    <citation type="journal article" date="2019" name="New Phytol.">
        <title>Comparative genomics reveals unique wood-decay strategies and fruiting body development in the Schizophyllaceae.</title>
        <authorList>
            <person name="Almasi E."/>
            <person name="Sahu N."/>
            <person name="Krizsan K."/>
            <person name="Balint B."/>
            <person name="Kovacs G.M."/>
            <person name="Kiss B."/>
            <person name="Cseklye J."/>
            <person name="Drula E."/>
            <person name="Henrissat B."/>
            <person name="Nagy I."/>
            <person name="Chovatia M."/>
            <person name="Adam C."/>
            <person name="LaButti K."/>
            <person name="Lipzen A."/>
            <person name="Riley R."/>
            <person name="Grigoriev I.V."/>
            <person name="Nagy L.G."/>
        </authorList>
    </citation>
    <scope>NUCLEOTIDE SEQUENCE [LARGE SCALE GENOMIC DNA]</scope>
    <source>
        <strain evidence="2 3">NL-1724</strain>
    </source>
</reference>
<comment type="caution">
    <text evidence="2">The sequence shown here is derived from an EMBL/GenBank/DDBJ whole genome shotgun (WGS) entry which is preliminary data.</text>
</comment>
<organism evidence="2 3">
    <name type="scientific">Schizophyllum amplum</name>
    <dbReference type="NCBI Taxonomy" id="97359"/>
    <lineage>
        <taxon>Eukaryota</taxon>
        <taxon>Fungi</taxon>
        <taxon>Dikarya</taxon>
        <taxon>Basidiomycota</taxon>
        <taxon>Agaricomycotina</taxon>
        <taxon>Agaricomycetes</taxon>
        <taxon>Agaricomycetidae</taxon>
        <taxon>Agaricales</taxon>
        <taxon>Schizophyllaceae</taxon>
        <taxon>Schizophyllum</taxon>
    </lineage>
</organism>
<keyword evidence="1" id="KW-0472">Membrane</keyword>
<accession>A0A550CVQ6</accession>
<proteinExistence type="predicted"/>
<evidence type="ECO:0008006" key="4">
    <source>
        <dbReference type="Google" id="ProtNLM"/>
    </source>
</evidence>
<keyword evidence="1" id="KW-0812">Transmembrane</keyword>
<dbReference type="AlphaFoldDB" id="A0A550CVQ6"/>
<dbReference type="Proteomes" id="UP000320762">
    <property type="component" value="Unassembled WGS sequence"/>
</dbReference>
<sequence>MRRLYREPLTPFLAPRRFRSPYLVPLCLLALLARFQSPEATLLPSSQSFSLAHMHCTTSVGAFVALHIFVASVSCVAFVALARGFLARGFLAFGQRLCPYQSPLSPFVIPRFCLIAAVAALARLHRLSNLRCLPRFSCSLVCSRPSSLAFP</sequence>
<evidence type="ECO:0000256" key="1">
    <source>
        <dbReference type="SAM" id="Phobius"/>
    </source>
</evidence>
<name>A0A550CVQ6_9AGAR</name>
<evidence type="ECO:0000313" key="2">
    <source>
        <dbReference type="EMBL" id="TRM68871.1"/>
    </source>
</evidence>
<keyword evidence="3" id="KW-1185">Reference proteome</keyword>
<dbReference type="EMBL" id="VDMD01000001">
    <property type="protein sequence ID" value="TRM68871.1"/>
    <property type="molecule type" value="Genomic_DNA"/>
</dbReference>
<evidence type="ECO:0000313" key="3">
    <source>
        <dbReference type="Proteomes" id="UP000320762"/>
    </source>
</evidence>
<keyword evidence="1" id="KW-1133">Transmembrane helix</keyword>
<gene>
    <name evidence="2" type="ORF">BD626DRAFT_472178</name>
</gene>